<protein>
    <submittedName>
        <fullName evidence="2">SIR2 family protein</fullName>
    </submittedName>
</protein>
<organism evidence="2 4">
    <name type="scientific">Acutalibacter muris</name>
    <dbReference type="NCBI Taxonomy" id="1796620"/>
    <lineage>
        <taxon>Bacteria</taxon>
        <taxon>Bacillati</taxon>
        <taxon>Bacillota</taxon>
        <taxon>Clostridia</taxon>
        <taxon>Eubacteriales</taxon>
        <taxon>Acutalibacteraceae</taxon>
        <taxon>Acutalibacter</taxon>
    </lineage>
</organism>
<dbReference type="EMBL" id="CP065321">
    <property type="protein sequence ID" value="QQR29523.1"/>
    <property type="molecule type" value="Genomic_DNA"/>
</dbReference>
<dbReference type="Pfam" id="PF13289">
    <property type="entry name" value="SIR2_2"/>
    <property type="match status" value="1"/>
</dbReference>
<evidence type="ECO:0000313" key="1">
    <source>
        <dbReference type="EMBL" id="ASB40234.1"/>
    </source>
</evidence>
<reference evidence="2 4" key="3">
    <citation type="submission" date="2020-11" db="EMBL/GenBank/DDBJ databases">
        <title>Closed and high quality bacterial genomes of the OMM12 community.</title>
        <authorList>
            <person name="Marbouty M."/>
            <person name="Lamy-Besnier Q."/>
            <person name="Debarbieux L."/>
            <person name="Koszul R."/>
        </authorList>
    </citation>
    <scope>NUCLEOTIDE SEQUENCE [LARGE SCALE GENOMIC DNA]</scope>
    <source>
        <strain evidence="2 4">KB18</strain>
    </source>
</reference>
<dbReference type="EMBL" id="CP021422">
    <property type="protein sequence ID" value="ASB40234.1"/>
    <property type="molecule type" value="Genomic_DNA"/>
</dbReference>
<evidence type="ECO:0000313" key="3">
    <source>
        <dbReference type="Proteomes" id="UP000196710"/>
    </source>
</evidence>
<evidence type="ECO:0000313" key="4">
    <source>
        <dbReference type="Proteomes" id="UP000596035"/>
    </source>
</evidence>
<reference evidence="3" key="2">
    <citation type="submission" date="2017-05" db="EMBL/GenBank/DDBJ databases">
        <title>Improved OligoMM genomes.</title>
        <authorList>
            <person name="Garzetti D."/>
        </authorList>
    </citation>
    <scope>NUCLEOTIDE SEQUENCE [LARGE SCALE GENOMIC DNA]</scope>
    <source>
        <strain evidence="3">KB18</strain>
    </source>
</reference>
<dbReference type="KEGG" id="amur:ADH66_05910"/>
<dbReference type="AlphaFoldDB" id="A0A1Z2XP66"/>
<name>A0A1Z2XP66_9FIRM</name>
<dbReference type="Proteomes" id="UP000196710">
    <property type="component" value="Chromosome"/>
</dbReference>
<gene>
    <name evidence="1" type="ORF">ADH66_05910</name>
    <name evidence="2" type="ORF">I5Q82_16005</name>
</gene>
<dbReference type="RefSeq" id="WP_066534421.1">
    <property type="nucleotide sequence ID" value="NZ_CP021422.1"/>
</dbReference>
<dbReference type="InterPro" id="IPR029035">
    <property type="entry name" value="DHS-like_NAD/FAD-binding_dom"/>
</dbReference>
<dbReference type="SUPFAM" id="SSF52467">
    <property type="entry name" value="DHS-like NAD/FAD-binding domain"/>
    <property type="match status" value="1"/>
</dbReference>
<dbReference type="Gene3D" id="3.40.50.1220">
    <property type="entry name" value="TPP-binding domain"/>
    <property type="match status" value="1"/>
</dbReference>
<evidence type="ECO:0000313" key="2">
    <source>
        <dbReference type="EMBL" id="QQR29523.1"/>
    </source>
</evidence>
<reference evidence="1" key="1">
    <citation type="journal article" date="2017" name="Genome Announc.">
        <title>High-Quality Whole-Genome Sequences of the Oligo-Mouse-Microbiota Bacterial Community.</title>
        <authorList>
            <person name="Garzetti D."/>
            <person name="Brugiroux S."/>
            <person name="Bunk B."/>
            <person name="Pukall R."/>
            <person name="McCoy K.D."/>
            <person name="Macpherson A.J."/>
            <person name="Stecher B."/>
        </authorList>
    </citation>
    <scope>NUCLEOTIDE SEQUENCE</scope>
    <source>
        <strain evidence="1">KB18</strain>
    </source>
</reference>
<keyword evidence="3" id="KW-1185">Reference proteome</keyword>
<dbReference type="Proteomes" id="UP000596035">
    <property type="component" value="Chromosome"/>
</dbReference>
<proteinExistence type="predicted"/>
<accession>A0A1Z2XP66</accession>
<sequence>MEVESKLIRCPFIQFREGKLRCALTDENLVEDNRGCPSCVYIPKVKFLIDKDENYKNEIRQALNDDHATLVLGAGISTPMKMPMWKSLISKLAGYVQQYSDYTNRDEIIDQDIRLLYIDLEQKLVSGELEIFNEVNALESGQYIEQALRRIAQDKPIQALLKESLSIIIEQSTTPDQWKKDHPQFNPQKDQEDIAMHNSLCASAYLLCAKNGFRHALTYNFDTLVQEFLIEIFGVDANRIFTHPGEWSTYSNKGIKDPIDIFHVHGCIPRRENQICPSCPFPKESNQIIFTERSYYTTEQSGIYNWQNSIQSYYLNRDNCVFVGFSAEDYNFRRILRQIEKNHPIHYLILTIDNMVKDTWLAVCRSHLFSNTGIEQVYKETLQLLKIQLDMKRDYWNEYNFKPIWVTKNDIPEFLLSLIS</sequence>